<comment type="caution">
    <text evidence="4">The sequence shown here is derived from an EMBL/GenBank/DDBJ whole genome shotgun (WGS) entry which is preliminary data.</text>
</comment>
<dbReference type="GO" id="GO:0005524">
    <property type="term" value="F:ATP binding"/>
    <property type="evidence" value="ECO:0007669"/>
    <property type="project" value="UniProtKB-KW"/>
</dbReference>
<dbReference type="PANTHER" id="PTHR13504">
    <property type="entry name" value="FIDO DOMAIN-CONTAINING PROTEIN DDB_G0283145"/>
    <property type="match status" value="1"/>
</dbReference>
<proteinExistence type="predicted"/>
<reference evidence="4 5" key="1">
    <citation type="submission" date="2017-02" db="EMBL/GenBank/DDBJ databases">
        <title>Draft genome of Acidibacillus ferrooxidans Huett2.</title>
        <authorList>
            <person name="Schopf S."/>
        </authorList>
    </citation>
    <scope>NUCLEOTIDE SEQUENCE [LARGE SCALE GENOMIC DNA]</scope>
    <source>
        <strain evidence="4 5">Huett2</strain>
    </source>
</reference>
<keyword evidence="5" id="KW-1185">Reference proteome</keyword>
<keyword evidence="2" id="KW-0067">ATP-binding</keyword>
<evidence type="ECO:0000313" key="5">
    <source>
        <dbReference type="Proteomes" id="UP000190229"/>
    </source>
</evidence>
<name>A0A1V4EV24_9BACL</name>
<evidence type="ECO:0000256" key="1">
    <source>
        <dbReference type="PIRSR" id="PIRSR640198-1"/>
    </source>
</evidence>
<accession>A0A1V4EV24</accession>
<feature type="active site" evidence="1">
    <location>
        <position position="182"/>
    </location>
</feature>
<evidence type="ECO:0000256" key="2">
    <source>
        <dbReference type="PIRSR" id="PIRSR640198-2"/>
    </source>
</evidence>
<dbReference type="Gene3D" id="1.10.3290.10">
    <property type="entry name" value="Fido-like domain"/>
    <property type="match status" value="1"/>
</dbReference>
<dbReference type="PROSITE" id="PS51459">
    <property type="entry name" value="FIDO"/>
    <property type="match status" value="1"/>
</dbReference>
<sequence length="336" mass="38703">MKSEVILLATKISEFKGKQGLFQRQVPQVLETLQQNAFIQSTESSNRIEGIYVSSKRLESIVWNAANPENRSEGEIAGYRDVLNTIHTHAEHIPLTPSVIQQLHRDLMKYSGTGGRWKQIDHFIEEKLSTGETRNRFKPTPAWRTDEAMRELCDAFKRARDRGVLPDYFLIGLFILDFLCIHPFSDGNGRMARLLTLLLLYQSGYAVGKYISLEKVIEDTKIQYYNTLEISSQNWHDSAHDCNPWINYFLTMLLEAYHRFDSRVGTLESSQKRGWKKERILNIVDGFIADFTIADVEELCPGISRPTITKTLNELGRKGTIVCIEHGRHARWVKKL</sequence>
<dbReference type="InterPro" id="IPR036597">
    <property type="entry name" value="Fido-like_dom_sf"/>
</dbReference>
<keyword evidence="2" id="KW-0547">Nucleotide-binding</keyword>
<feature type="domain" description="Fido" evidence="3">
    <location>
        <begin position="95"/>
        <end position="251"/>
    </location>
</feature>
<dbReference type="SUPFAM" id="SSF140931">
    <property type="entry name" value="Fic-like"/>
    <property type="match status" value="1"/>
</dbReference>
<feature type="binding site" evidence="2">
    <location>
        <begin position="186"/>
        <end position="193"/>
    </location>
    <ligand>
        <name>ATP</name>
        <dbReference type="ChEBI" id="CHEBI:30616"/>
    </ligand>
</feature>
<dbReference type="Pfam" id="PF02661">
    <property type="entry name" value="Fic"/>
    <property type="match status" value="1"/>
</dbReference>
<feature type="binding site" evidence="2">
    <location>
        <begin position="224"/>
        <end position="225"/>
    </location>
    <ligand>
        <name>ATP</name>
        <dbReference type="ChEBI" id="CHEBI:30616"/>
    </ligand>
</feature>
<dbReference type="InterPro" id="IPR040198">
    <property type="entry name" value="Fido_containing"/>
</dbReference>
<protein>
    <recommendedName>
        <fullName evidence="3">Fido domain-containing protein</fullName>
    </recommendedName>
</protein>
<evidence type="ECO:0000259" key="3">
    <source>
        <dbReference type="PROSITE" id="PS51459"/>
    </source>
</evidence>
<organism evidence="4 5">
    <name type="scientific">Ferroacidibacillus organovorans</name>
    <dbReference type="NCBI Taxonomy" id="1765683"/>
    <lineage>
        <taxon>Bacteria</taxon>
        <taxon>Bacillati</taxon>
        <taxon>Bacillota</taxon>
        <taxon>Bacilli</taxon>
        <taxon>Bacillales</taxon>
        <taxon>Alicyclobacillaceae</taxon>
        <taxon>Ferroacidibacillus</taxon>
    </lineage>
</organism>
<dbReference type="EMBL" id="MWPS01000014">
    <property type="protein sequence ID" value="OPG16793.1"/>
    <property type="molecule type" value="Genomic_DNA"/>
</dbReference>
<dbReference type="InterPro" id="IPR003812">
    <property type="entry name" value="Fido"/>
</dbReference>
<dbReference type="Proteomes" id="UP000190229">
    <property type="component" value="Unassembled WGS sequence"/>
</dbReference>
<evidence type="ECO:0000313" key="4">
    <source>
        <dbReference type="EMBL" id="OPG16793.1"/>
    </source>
</evidence>
<dbReference type="PANTHER" id="PTHR13504:SF38">
    <property type="entry name" value="FIDO DOMAIN-CONTAINING PROTEIN"/>
    <property type="match status" value="1"/>
</dbReference>
<dbReference type="AlphaFoldDB" id="A0A1V4EV24"/>
<gene>
    <name evidence="4" type="ORF">B2M26_05215</name>
</gene>